<dbReference type="PROSITE" id="PS51704">
    <property type="entry name" value="GP_PDE"/>
    <property type="match status" value="1"/>
</dbReference>
<dbReference type="PANTHER" id="PTHR46211">
    <property type="entry name" value="GLYCEROPHOSPHORYL DIESTER PHOSPHODIESTERASE"/>
    <property type="match status" value="1"/>
</dbReference>
<sequence>MKRLIVSLLVLGIIYTVLRLWPSSVPTEPPSFFSSNSFDVIAHRGGKDHRPENTLVAFRHAAAIGATVLELDVHLSADDKLVVIHDDRVDRTTDGNGLVAELTLSELKALDAGYGMAVGASYPYRGLGIGVPSLRSVTDEFSELRFVMEIKPNSEHAAVRLCEFIIANEISERVIVGSFHTVAMKAFRAMCPNVVTSSPTLEVARFFVLHKLGLTHWYSGEGMTLQIPLAHFGLTVVTPELIADAQENGLKVHVWTINDGETMRELIAWGVDGIITDVPELLQNIATTDDK</sequence>
<keyword evidence="3" id="KW-1185">Reference proteome</keyword>
<gene>
    <name evidence="2" type="ORF">DFR27_1280</name>
</gene>
<organism evidence="2 3">
    <name type="scientific">Umboniibacter marinipuniceus</name>
    <dbReference type="NCBI Taxonomy" id="569599"/>
    <lineage>
        <taxon>Bacteria</taxon>
        <taxon>Pseudomonadati</taxon>
        <taxon>Pseudomonadota</taxon>
        <taxon>Gammaproteobacteria</taxon>
        <taxon>Cellvibrionales</taxon>
        <taxon>Cellvibrionaceae</taxon>
        <taxon>Umboniibacter</taxon>
    </lineage>
</organism>
<dbReference type="InterPro" id="IPR017946">
    <property type="entry name" value="PLC-like_Pdiesterase_TIM-brl"/>
</dbReference>
<dbReference type="GO" id="GO:0006629">
    <property type="term" value="P:lipid metabolic process"/>
    <property type="evidence" value="ECO:0007669"/>
    <property type="project" value="InterPro"/>
</dbReference>
<dbReference type="RefSeq" id="WP_121876627.1">
    <property type="nucleotide sequence ID" value="NZ_REFJ01000003.1"/>
</dbReference>
<dbReference type="CDD" id="cd08561">
    <property type="entry name" value="GDPD_cytoplasmic_ScUgpQ2_like"/>
    <property type="match status" value="1"/>
</dbReference>
<protein>
    <submittedName>
        <fullName evidence="2">Glycerophosphoryl diester phosphodiesterase</fullName>
    </submittedName>
</protein>
<dbReference type="Pfam" id="PF03009">
    <property type="entry name" value="GDPD"/>
    <property type="match status" value="1"/>
</dbReference>
<dbReference type="OrthoDB" id="9795622at2"/>
<evidence type="ECO:0000313" key="3">
    <source>
        <dbReference type="Proteomes" id="UP000267187"/>
    </source>
</evidence>
<name>A0A3M0A8U6_9GAMM</name>
<dbReference type="PANTHER" id="PTHR46211:SF14">
    <property type="entry name" value="GLYCEROPHOSPHODIESTER PHOSPHODIESTERASE"/>
    <property type="match status" value="1"/>
</dbReference>
<dbReference type="EMBL" id="REFJ01000003">
    <property type="protein sequence ID" value="RMA79929.1"/>
    <property type="molecule type" value="Genomic_DNA"/>
</dbReference>
<proteinExistence type="predicted"/>
<comment type="caution">
    <text evidence="2">The sequence shown here is derived from an EMBL/GenBank/DDBJ whole genome shotgun (WGS) entry which is preliminary data.</text>
</comment>
<evidence type="ECO:0000259" key="1">
    <source>
        <dbReference type="PROSITE" id="PS51704"/>
    </source>
</evidence>
<accession>A0A3M0A8U6</accession>
<dbReference type="Gene3D" id="3.20.20.190">
    <property type="entry name" value="Phosphatidylinositol (PI) phosphodiesterase"/>
    <property type="match status" value="1"/>
</dbReference>
<reference evidence="2 3" key="1">
    <citation type="submission" date="2018-10" db="EMBL/GenBank/DDBJ databases">
        <title>Genomic Encyclopedia of Type Strains, Phase IV (KMG-IV): sequencing the most valuable type-strain genomes for metagenomic binning, comparative biology and taxonomic classification.</title>
        <authorList>
            <person name="Goeker M."/>
        </authorList>
    </citation>
    <scope>NUCLEOTIDE SEQUENCE [LARGE SCALE GENOMIC DNA]</scope>
    <source>
        <strain evidence="2 3">DSM 25080</strain>
    </source>
</reference>
<dbReference type="SUPFAM" id="SSF51695">
    <property type="entry name" value="PLC-like phosphodiesterases"/>
    <property type="match status" value="1"/>
</dbReference>
<feature type="domain" description="GP-PDE" evidence="1">
    <location>
        <begin position="38"/>
        <end position="286"/>
    </location>
</feature>
<evidence type="ECO:0000313" key="2">
    <source>
        <dbReference type="EMBL" id="RMA79929.1"/>
    </source>
</evidence>
<dbReference type="AlphaFoldDB" id="A0A3M0A8U6"/>
<dbReference type="InterPro" id="IPR030395">
    <property type="entry name" value="GP_PDE_dom"/>
</dbReference>
<dbReference type="GO" id="GO:0008081">
    <property type="term" value="F:phosphoric diester hydrolase activity"/>
    <property type="evidence" value="ECO:0007669"/>
    <property type="project" value="InterPro"/>
</dbReference>
<dbReference type="Proteomes" id="UP000267187">
    <property type="component" value="Unassembled WGS sequence"/>
</dbReference>